<dbReference type="RefSeq" id="WP_135187893.1">
    <property type="nucleotide sequence ID" value="NZ_SPUM01000007.1"/>
</dbReference>
<feature type="domain" description="NAD-dependent epimerase/dehydratase" evidence="3">
    <location>
        <begin position="23"/>
        <end position="245"/>
    </location>
</feature>
<evidence type="ECO:0000259" key="3">
    <source>
        <dbReference type="Pfam" id="PF01370"/>
    </source>
</evidence>
<dbReference type="InterPro" id="IPR036291">
    <property type="entry name" value="NAD(P)-bd_dom_sf"/>
</dbReference>
<dbReference type="Gene3D" id="3.40.50.720">
    <property type="entry name" value="NAD(P)-binding Rossmann-like Domain"/>
    <property type="match status" value="1"/>
</dbReference>
<accession>A0A4Y9TAT6</accession>
<sequence>MIRIATHEPQPAVTRREGEGKRALITGLRGFTGYYLERELAAAGYRVFGTAMPGEATGPDVFPVDLCNRDALAAVVEQVQPDVVAHLAGIAFVPHVNAEQIYRVNVAGTRNLLEALAGVAHPASAVLLASSANIYGNASVPVIDERVAPAPANDYAVSKLAMEYMARLWMDKLPIVIARPFNYTGVGQGENFLLPKIVAHFKRRAPRIELGNLAIARDFSDVRMVAASYRRLLATAPAGEAFNVCSGHSHSLANLIDMMSDIAGYRIQVCVNPAFVRSNEVQSLVGSNAKLRALIGAPEQPPLVETLRWMYEA</sequence>
<dbReference type="InterPro" id="IPR001509">
    <property type="entry name" value="Epimerase_deHydtase"/>
</dbReference>
<dbReference type="Pfam" id="PF01370">
    <property type="entry name" value="Epimerase"/>
    <property type="match status" value="1"/>
</dbReference>
<comment type="caution">
    <text evidence="4">The sequence shown here is derived from an EMBL/GenBank/DDBJ whole genome shotgun (WGS) entry which is preliminary data.</text>
</comment>
<proteinExistence type="inferred from homology"/>
<organism evidence="4 5">
    <name type="scientific">Massilia horti</name>
    <dbReference type="NCBI Taxonomy" id="2562153"/>
    <lineage>
        <taxon>Bacteria</taxon>
        <taxon>Pseudomonadati</taxon>
        <taxon>Pseudomonadota</taxon>
        <taxon>Betaproteobacteria</taxon>
        <taxon>Burkholderiales</taxon>
        <taxon>Oxalobacteraceae</taxon>
        <taxon>Telluria group</taxon>
        <taxon>Massilia</taxon>
    </lineage>
</organism>
<comment type="similarity">
    <text evidence="2">Belongs to the NAD(P)-dependent epimerase/dehydratase family.</text>
</comment>
<dbReference type="SUPFAM" id="SSF51735">
    <property type="entry name" value="NAD(P)-binding Rossmann-fold domains"/>
    <property type="match status" value="1"/>
</dbReference>
<dbReference type="OrthoDB" id="5295702at2"/>
<evidence type="ECO:0000256" key="2">
    <source>
        <dbReference type="ARBA" id="ARBA00007637"/>
    </source>
</evidence>
<reference evidence="4 5" key="1">
    <citation type="submission" date="2019-03" db="EMBL/GenBank/DDBJ databases">
        <title>Draft genome of Massilia hortus sp. nov., a novel bacterial species of the Oxalobacteraceae family.</title>
        <authorList>
            <person name="Peta V."/>
            <person name="Raths R."/>
            <person name="Bucking H."/>
        </authorList>
    </citation>
    <scope>NUCLEOTIDE SEQUENCE [LARGE SCALE GENOMIC DNA]</scope>
    <source>
        <strain evidence="4 5">ONC3</strain>
    </source>
</reference>
<evidence type="ECO:0000256" key="1">
    <source>
        <dbReference type="ARBA" id="ARBA00005125"/>
    </source>
</evidence>
<evidence type="ECO:0000313" key="5">
    <source>
        <dbReference type="Proteomes" id="UP000297258"/>
    </source>
</evidence>
<keyword evidence="5" id="KW-1185">Reference proteome</keyword>
<dbReference type="EMBL" id="SPUM01000007">
    <property type="protein sequence ID" value="TFW35774.1"/>
    <property type="molecule type" value="Genomic_DNA"/>
</dbReference>
<protein>
    <submittedName>
        <fullName evidence="4">NAD-dependent epimerase/dehydratase family protein</fullName>
    </submittedName>
</protein>
<dbReference type="AlphaFoldDB" id="A0A4Y9TAT6"/>
<dbReference type="Proteomes" id="UP000297258">
    <property type="component" value="Unassembled WGS sequence"/>
</dbReference>
<dbReference type="PANTHER" id="PTHR43000">
    <property type="entry name" value="DTDP-D-GLUCOSE 4,6-DEHYDRATASE-RELATED"/>
    <property type="match status" value="1"/>
</dbReference>
<name>A0A4Y9TAT6_9BURK</name>
<evidence type="ECO:0000313" key="4">
    <source>
        <dbReference type="EMBL" id="TFW35774.1"/>
    </source>
</evidence>
<comment type="pathway">
    <text evidence="1">Bacterial outer membrane biogenesis; LPS O-antigen biosynthesis.</text>
</comment>
<dbReference type="Gene3D" id="3.90.25.10">
    <property type="entry name" value="UDP-galactose 4-epimerase, domain 1"/>
    <property type="match status" value="1"/>
</dbReference>
<gene>
    <name evidence="4" type="ORF">E4O92_01065</name>
</gene>